<gene>
    <name evidence="2" type="ORF">LLY24_00650</name>
</gene>
<organism evidence="2 3">
    <name type="scientific">Halomonas dongshanensis</name>
    <dbReference type="NCBI Taxonomy" id="2890835"/>
    <lineage>
        <taxon>Bacteria</taxon>
        <taxon>Pseudomonadati</taxon>
        <taxon>Pseudomonadota</taxon>
        <taxon>Gammaproteobacteria</taxon>
        <taxon>Oceanospirillales</taxon>
        <taxon>Halomonadaceae</taxon>
        <taxon>Halomonas</taxon>
    </lineage>
</organism>
<keyword evidence="3" id="KW-1185">Reference proteome</keyword>
<protein>
    <recommendedName>
        <fullName evidence="4">SecC motif-containing protein</fullName>
    </recommendedName>
</protein>
<accession>A0ABT2E8D4</accession>
<evidence type="ECO:0008006" key="4">
    <source>
        <dbReference type="Google" id="ProtNLM"/>
    </source>
</evidence>
<evidence type="ECO:0000313" key="3">
    <source>
        <dbReference type="Proteomes" id="UP001165542"/>
    </source>
</evidence>
<dbReference type="EMBL" id="JAJISC010000001">
    <property type="protein sequence ID" value="MCS2607829.1"/>
    <property type="molecule type" value="Genomic_DNA"/>
</dbReference>
<reference evidence="2" key="1">
    <citation type="submission" date="2021-11" db="EMBL/GenBank/DDBJ databases">
        <title>Halomonas sp., isolated from a coastal aquaculture zone in Dongshan Bay.</title>
        <authorList>
            <person name="Lin W."/>
        </authorList>
    </citation>
    <scope>NUCLEOTIDE SEQUENCE</scope>
    <source>
        <strain evidence="2">Yzlin-01</strain>
    </source>
</reference>
<proteinExistence type="predicted"/>
<dbReference type="Proteomes" id="UP001165542">
    <property type="component" value="Unassembled WGS sequence"/>
</dbReference>
<sequence>MKPERNDACPCGSQKKDKRCSMGKDPVTSAEDVLSEIKRYYESNPGLTQEDFETFVQRTFAAHNQQPNLDFCGLSPEQMANWLYAPWHELKNVTINTPDTFSSSPVMRYLALMLDEAEHHGGAFKATPRGNLPTKLVKQASALLPEFAVARYAGHISISDFAGHNEESINALHYTRVLAEIAGILYRRKGHFHVKKSARKQYQTQGLQAFFIPMLEAATQRYNWGYFDGWEESVDLASVWLFMLWRLHTHTRVDPLTDEVITAFPDILSYLSERSYTTPRKQLGLMIESRFIERFLQFWGFVIIDPLRVSNAEAIKRKAEIQPLFEATFIFHV</sequence>
<name>A0ABT2E8D4_9GAMM</name>
<evidence type="ECO:0000313" key="2">
    <source>
        <dbReference type="EMBL" id="MCS2607829.1"/>
    </source>
</evidence>
<feature type="region of interest" description="Disordered" evidence="1">
    <location>
        <begin position="1"/>
        <end position="25"/>
    </location>
</feature>
<dbReference type="RefSeq" id="WP_259034337.1">
    <property type="nucleotide sequence ID" value="NZ_JAJISC010000001.1"/>
</dbReference>
<comment type="caution">
    <text evidence="2">The sequence shown here is derived from an EMBL/GenBank/DDBJ whole genome shotgun (WGS) entry which is preliminary data.</text>
</comment>
<evidence type="ECO:0000256" key="1">
    <source>
        <dbReference type="SAM" id="MobiDB-lite"/>
    </source>
</evidence>